<protein>
    <submittedName>
        <fullName evidence="3">Unnamed protein product</fullName>
    </submittedName>
</protein>
<comment type="caution">
    <text evidence="3">The sequence shown here is derived from an EMBL/GenBank/DDBJ whole genome shotgun (WGS) entry which is preliminary data.</text>
</comment>
<dbReference type="OrthoDB" id="129221at2759"/>
<feature type="chain" id="PRO_5040946300" evidence="2">
    <location>
        <begin position="23"/>
        <end position="357"/>
    </location>
</feature>
<dbReference type="EMBL" id="BSXW01000306">
    <property type="protein sequence ID" value="GMF18088.1"/>
    <property type="molecule type" value="Genomic_DNA"/>
</dbReference>
<keyword evidence="4" id="KW-1185">Reference proteome</keyword>
<feature type="signal peptide" evidence="2">
    <location>
        <begin position="1"/>
        <end position="22"/>
    </location>
</feature>
<evidence type="ECO:0000256" key="2">
    <source>
        <dbReference type="SAM" id="SignalP"/>
    </source>
</evidence>
<feature type="region of interest" description="Disordered" evidence="1">
    <location>
        <begin position="70"/>
        <end position="115"/>
    </location>
</feature>
<accession>A0A9W6WVP2</accession>
<feature type="region of interest" description="Disordered" evidence="1">
    <location>
        <begin position="130"/>
        <end position="163"/>
    </location>
</feature>
<evidence type="ECO:0000313" key="4">
    <source>
        <dbReference type="Proteomes" id="UP001165083"/>
    </source>
</evidence>
<keyword evidence="2" id="KW-0732">Signal</keyword>
<name>A0A9W6WVP2_9STRA</name>
<evidence type="ECO:0000256" key="1">
    <source>
        <dbReference type="SAM" id="MobiDB-lite"/>
    </source>
</evidence>
<dbReference type="AlphaFoldDB" id="A0A9W6WVP2"/>
<proteinExistence type="predicted"/>
<feature type="compositionally biased region" description="Low complexity" evidence="1">
    <location>
        <begin position="70"/>
        <end position="103"/>
    </location>
</feature>
<reference evidence="3" key="1">
    <citation type="submission" date="2023-04" db="EMBL/GenBank/DDBJ databases">
        <title>Phytophthora lilii NBRC 32176.</title>
        <authorList>
            <person name="Ichikawa N."/>
            <person name="Sato H."/>
            <person name="Tonouchi N."/>
        </authorList>
    </citation>
    <scope>NUCLEOTIDE SEQUENCE</scope>
    <source>
        <strain evidence="3">NBRC 32176</strain>
    </source>
</reference>
<sequence length="357" mass="36127">MRLYTVLLATAVALLASNNVAAEKCTVKTTAPTATTATPVASTTSPYIEDASAASAFDTDASTTASAVHASQATTSSDASTESAFDTDASTTASAVDASQATTSDEDDGASDVDAASSVAASAATSASTAADADYSVTTTEVSTTSPTAASSATATTATSTGASTAASAATSTAASSATSTTTISTAASASSSSGFCTTPRVRITEVDVGETVENNEDEAGLTVVAIASLPSGGSRIVFQSGDNVIVRELDSNDALVNSTATVEVPLVDFADIHADDDGFVLLGTRDAEGGGGRFLNSSYLDLVLDLNESYFFYERVIGSRLPSSAMEERKCTAFGSLCNLRNVDYLWTHLLPTWPR</sequence>
<gene>
    <name evidence="3" type="ORF">Plil01_000671400</name>
</gene>
<organism evidence="3 4">
    <name type="scientific">Phytophthora lilii</name>
    <dbReference type="NCBI Taxonomy" id="2077276"/>
    <lineage>
        <taxon>Eukaryota</taxon>
        <taxon>Sar</taxon>
        <taxon>Stramenopiles</taxon>
        <taxon>Oomycota</taxon>
        <taxon>Peronosporomycetes</taxon>
        <taxon>Peronosporales</taxon>
        <taxon>Peronosporaceae</taxon>
        <taxon>Phytophthora</taxon>
    </lineage>
</organism>
<evidence type="ECO:0000313" key="3">
    <source>
        <dbReference type="EMBL" id="GMF18088.1"/>
    </source>
</evidence>
<dbReference type="Proteomes" id="UP001165083">
    <property type="component" value="Unassembled WGS sequence"/>
</dbReference>